<accession>A0A391P6H6</accession>
<dbReference type="Proteomes" id="UP000265643">
    <property type="component" value="Unassembled WGS sequence"/>
</dbReference>
<comment type="caution">
    <text evidence="1">The sequence shown here is derived from an EMBL/GenBank/DDBJ whole genome shotgun (WGS) entry which is preliminary data.</text>
</comment>
<dbReference type="EMBL" id="BHGK01000001">
    <property type="protein sequence ID" value="GCA67896.1"/>
    <property type="molecule type" value="Genomic_DNA"/>
</dbReference>
<gene>
    <name evidence="1" type="ORF">KGMB01110_23320</name>
</gene>
<evidence type="ECO:0000313" key="2">
    <source>
        <dbReference type="Proteomes" id="UP000265643"/>
    </source>
</evidence>
<dbReference type="RefSeq" id="WP_117603376.1">
    <property type="nucleotide sequence ID" value="NZ_BHGK01000001.1"/>
</dbReference>
<name>A0A391P6H6_9FIRM</name>
<protein>
    <submittedName>
        <fullName evidence="1">Uncharacterized protein</fullName>
    </submittedName>
</protein>
<dbReference type="AlphaFoldDB" id="A0A391P6H6"/>
<keyword evidence="2" id="KW-1185">Reference proteome</keyword>
<reference evidence="2" key="1">
    <citation type="submission" date="2018-09" db="EMBL/GenBank/DDBJ databases">
        <title>Draft Genome Sequence of Mediterraneibacter sp. KCTC 15684.</title>
        <authorList>
            <person name="Kim J.S."/>
            <person name="Han K.I."/>
            <person name="Suh M.K."/>
            <person name="Lee K.C."/>
            <person name="Eom M.K."/>
            <person name="Lee J.H."/>
            <person name="Park S.H."/>
            <person name="Kang S.W."/>
            <person name="Park J.E."/>
            <person name="Oh B.S."/>
            <person name="Yu S.Y."/>
            <person name="Choi S.H."/>
            <person name="Lee D.H."/>
            <person name="Yoon H."/>
            <person name="Kim B."/>
            <person name="Yang S.J."/>
            <person name="Lee J.S."/>
        </authorList>
    </citation>
    <scope>NUCLEOTIDE SEQUENCE [LARGE SCALE GENOMIC DNA]</scope>
    <source>
        <strain evidence="2">KCTC 15684</strain>
    </source>
</reference>
<sequence>MFRIWGKEMKDNRMIRDIVICDETDDTRTHKIFHALDQICYEFDLSVPIWLDATIDEFKRHAKARFYQDSFMDSIEFDYLEIQIIEE</sequence>
<organism evidence="1 2">
    <name type="scientific">Mediterraneibacter butyricigenes</name>
    <dbReference type="NCBI Taxonomy" id="2316025"/>
    <lineage>
        <taxon>Bacteria</taxon>
        <taxon>Bacillati</taxon>
        <taxon>Bacillota</taxon>
        <taxon>Clostridia</taxon>
        <taxon>Lachnospirales</taxon>
        <taxon>Lachnospiraceae</taxon>
        <taxon>Mediterraneibacter</taxon>
    </lineage>
</organism>
<evidence type="ECO:0000313" key="1">
    <source>
        <dbReference type="EMBL" id="GCA67896.1"/>
    </source>
</evidence>
<proteinExistence type="predicted"/>